<accession>A0ABN2IBU7</accession>
<proteinExistence type="predicted"/>
<evidence type="ECO:0000313" key="1">
    <source>
        <dbReference type="EMBL" id="GAA1702032.1"/>
    </source>
</evidence>
<protein>
    <submittedName>
        <fullName evidence="1">Uncharacterized protein</fullName>
    </submittedName>
</protein>
<comment type="caution">
    <text evidence="1">The sequence shown here is derived from an EMBL/GenBank/DDBJ whole genome shotgun (WGS) entry which is preliminary data.</text>
</comment>
<keyword evidence="2" id="KW-1185">Reference proteome</keyword>
<dbReference type="Proteomes" id="UP001500280">
    <property type="component" value="Unassembled WGS sequence"/>
</dbReference>
<organism evidence="1 2">
    <name type="scientific">Kribbella yunnanensis</name>
    <dbReference type="NCBI Taxonomy" id="190194"/>
    <lineage>
        <taxon>Bacteria</taxon>
        <taxon>Bacillati</taxon>
        <taxon>Actinomycetota</taxon>
        <taxon>Actinomycetes</taxon>
        <taxon>Propionibacteriales</taxon>
        <taxon>Kribbellaceae</taxon>
        <taxon>Kribbella</taxon>
    </lineage>
</organism>
<reference evidence="1 2" key="1">
    <citation type="journal article" date="2019" name="Int. J. Syst. Evol. Microbiol.">
        <title>The Global Catalogue of Microorganisms (GCM) 10K type strain sequencing project: providing services to taxonomists for standard genome sequencing and annotation.</title>
        <authorList>
            <consortium name="The Broad Institute Genomics Platform"/>
            <consortium name="The Broad Institute Genome Sequencing Center for Infectious Disease"/>
            <person name="Wu L."/>
            <person name="Ma J."/>
        </authorList>
    </citation>
    <scope>NUCLEOTIDE SEQUENCE [LARGE SCALE GENOMIC DNA]</scope>
    <source>
        <strain evidence="1 2">JCM 14307</strain>
    </source>
</reference>
<name>A0ABN2IBU7_9ACTN</name>
<gene>
    <name evidence="1" type="ORF">GCM10009745_56560</name>
</gene>
<sequence length="70" mass="7191">MCAVNPSMPASALALICTNPLSLSPLNARPICGGLAAVATDGTTAIMAKAITNASTRRLIRLPPDPQRPH</sequence>
<evidence type="ECO:0000313" key="2">
    <source>
        <dbReference type="Proteomes" id="UP001500280"/>
    </source>
</evidence>
<dbReference type="EMBL" id="BAAANF010000018">
    <property type="protein sequence ID" value="GAA1702032.1"/>
    <property type="molecule type" value="Genomic_DNA"/>
</dbReference>